<comment type="caution">
    <text evidence="1">The sequence shown here is derived from an EMBL/GenBank/DDBJ whole genome shotgun (WGS) entry which is preliminary data.</text>
</comment>
<reference evidence="1 2" key="1">
    <citation type="journal article" date="2018" name="Sci. Rep.">
        <title>Genomic signatures of local adaptation to the degree of environmental predictability in rotifers.</title>
        <authorList>
            <person name="Franch-Gras L."/>
            <person name="Hahn C."/>
            <person name="Garcia-Roger E.M."/>
            <person name="Carmona M.J."/>
            <person name="Serra M."/>
            <person name="Gomez A."/>
        </authorList>
    </citation>
    <scope>NUCLEOTIDE SEQUENCE [LARGE SCALE GENOMIC DNA]</scope>
    <source>
        <strain evidence="1">HYR1</strain>
    </source>
</reference>
<dbReference type="Proteomes" id="UP000276133">
    <property type="component" value="Unassembled WGS sequence"/>
</dbReference>
<proteinExistence type="predicted"/>
<evidence type="ECO:0000313" key="2">
    <source>
        <dbReference type="Proteomes" id="UP000276133"/>
    </source>
</evidence>
<name>A0A3M7T591_BRAPC</name>
<organism evidence="1 2">
    <name type="scientific">Brachionus plicatilis</name>
    <name type="common">Marine rotifer</name>
    <name type="synonym">Brachionus muelleri</name>
    <dbReference type="NCBI Taxonomy" id="10195"/>
    <lineage>
        <taxon>Eukaryota</taxon>
        <taxon>Metazoa</taxon>
        <taxon>Spiralia</taxon>
        <taxon>Gnathifera</taxon>
        <taxon>Rotifera</taxon>
        <taxon>Eurotatoria</taxon>
        <taxon>Monogononta</taxon>
        <taxon>Pseudotrocha</taxon>
        <taxon>Ploima</taxon>
        <taxon>Brachionidae</taxon>
        <taxon>Brachionus</taxon>
    </lineage>
</organism>
<protein>
    <submittedName>
        <fullName evidence="1">Uncharacterized protein</fullName>
    </submittedName>
</protein>
<sequence length="95" mass="11066">MTNNHKIVQIDKLNSKGVRHTHICLLRQFFDDQFGHVHTQIGHRNINLFNVINQFLSHQDERLIVHAERDTLFLYKNFTTSRLACGGGLLGGRLW</sequence>
<dbReference type="AlphaFoldDB" id="A0A3M7T591"/>
<gene>
    <name evidence="1" type="ORF">BpHYR1_015356</name>
</gene>
<keyword evidence="2" id="KW-1185">Reference proteome</keyword>
<dbReference type="EMBL" id="REGN01000272">
    <property type="protein sequence ID" value="RNA43125.1"/>
    <property type="molecule type" value="Genomic_DNA"/>
</dbReference>
<accession>A0A3M7T591</accession>
<evidence type="ECO:0000313" key="1">
    <source>
        <dbReference type="EMBL" id="RNA43125.1"/>
    </source>
</evidence>